<gene>
    <name evidence="2" type="ORF">EYF80_040037</name>
</gene>
<feature type="region of interest" description="Disordered" evidence="1">
    <location>
        <begin position="209"/>
        <end position="230"/>
    </location>
</feature>
<evidence type="ECO:0000313" key="3">
    <source>
        <dbReference type="Proteomes" id="UP000314294"/>
    </source>
</evidence>
<feature type="compositionally biased region" description="Basic residues" evidence="1">
    <location>
        <begin position="137"/>
        <end position="148"/>
    </location>
</feature>
<feature type="compositionally biased region" description="Gly residues" evidence="1">
    <location>
        <begin position="95"/>
        <end position="114"/>
    </location>
</feature>
<comment type="caution">
    <text evidence="2">The sequence shown here is derived from an EMBL/GenBank/DDBJ whole genome shotgun (WGS) entry which is preliminary data.</text>
</comment>
<organism evidence="2 3">
    <name type="scientific">Liparis tanakae</name>
    <name type="common">Tanaka's snailfish</name>
    <dbReference type="NCBI Taxonomy" id="230148"/>
    <lineage>
        <taxon>Eukaryota</taxon>
        <taxon>Metazoa</taxon>
        <taxon>Chordata</taxon>
        <taxon>Craniata</taxon>
        <taxon>Vertebrata</taxon>
        <taxon>Euteleostomi</taxon>
        <taxon>Actinopterygii</taxon>
        <taxon>Neopterygii</taxon>
        <taxon>Teleostei</taxon>
        <taxon>Neoteleostei</taxon>
        <taxon>Acanthomorphata</taxon>
        <taxon>Eupercaria</taxon>
        <taxon>Perciformes</taxon>
        <taxon>Cottioidei</taxon>
        <taxon>Cottales</taxon>
        <taxon>Liparidae</taxon>
        <taxon>Liparis</taxon>
    </lineage>
</organism>
<dbReference type="AlphaFoldDB" id="A0A4Z2G9L4"/>
<feature type="region of interest" description="Disordered" evidence="1">
    <location>
        <begin position="265"/>
        <end position="300"/>
    </location>
</feature>
<sequence>MFELCVLSSRCTGLSRVPVSPPGTRRVNGAPSFPEAAGKQQLVISSTLGVQYLHLPTGSGEDIIFNAAAENLPERFGGGRRRQGVPCGAGRVRRGGGGGGGGGGERGGGGGGGDRWVVRPDHQAAKVLTPGAVWGGRRRVRRRRRRGDGRRALLMLSGGRGRGPGSSSSSSSLLLLDAEGGDGLGAGVDVLLLLLLPHPSSFPLLRRGPLAASSSSSSSNSPLGEGGDVRGGGLAGGGVLRRVPLQQQAGRALLRLLLAQRGGGGGGGDAVHHLDPSDGAHRERGAHLRRRRRFESHANL</sequence>
<accession>A0A4Z2G9L4</accession>
<name>A0A4Z2G9L4_9TELE</name>
<evidence type="ECO:0000256" key="1">
    <source>
        <dbReference type="SAM" id="MobiDB-lite"/>
    </source>
</evidence>
<feature type="compositionally biased region" description="Basic and acidic residues" evidence="1">
    <location>
        <begin position="270"/>
        <end position="286"/>
    </location>
</feature>
<evidence type="ECO:0000313" key="2">
    <source>
        <dbReference type="EMBL" id="TNN49745.1"/>
    </source>
</evidence>
<reference evidence="2 3" key="1">
    <citation type="submission" date="2019-03" db="EMBL/GenBank/DDBJ databases">
        <title>First draft genome of Liparis tanakae, snailfish: a comprehensive survey of snailfish specific genes.</title>
        <authorList>
            <person name="Kim W."/>
            <person name="Song I."/>
            <person name="Jeong J.-H."/>
            <person name="Kim D."/>
            <person name="Kim S."/>
            <person name="Ryu S."/>
            <person name="Song J.Y."/>
            <person name="Lee S.K."/>
        </authorList>
    </citation>
    <scope>NUCLEOTIDE SEQUENCE [LARGE SCALE GENOMIC DNA]</scope>
    <source>
        <tissue evidence="2">Muscle</tissue>
    </source>
</reference>
<proteinExistence type="predicted"/>
<feature type="compositionally biased region" description="Low complexity" evidence="1">
    <location>
        <begin position="209"/>
        <end position="223"/>
    </location>
</feature>
<feature type="region of interest" description="Disordered" evidence="1">
    <location>
        <begin position="76"/>
        <end position="116"/>
    </location>
</feature>
<feature type="region of interest" description="Disordered" evidence="1">
    <location>
        <begin position="137"/>
        <end position="171"/>
    </location>
</feature>
<dbReference type="EMBL" id="SRLO01000642">
    <property type="protein sequence ID" value="TNN49745.1"/>
    <property type="molecule type" value="Genomic_DNA"/>
</dbReference>
<protein>
    <submittedName>
        <fullName evidence="2">Uncharacterized protein</fullName>
    </submittedName>
</protein>
<keyword evidence="3" id="KW-1185">Reference proteome</keyword>
<dbReference type="Proteomes" id="UP000314294">
    <property type="component" value="Unassembled WGS sequence"/>
</dbReference>